<organism evidence="2 3">
    <name type="scientific">Protopolystoma xenopodis</name>
    <dbReference type="NCBI Taxonomy" id="117903"/>
    <lineage>
        <taxon>Eukaryota</taxon>
        <taxon>Metazoa</taxon>
        <taxon>Spiralia</taxon>
        <taxon>Lophotrochozoa</taxon>
        <taxon>Platyhelminthes</taxon>
        <taxon>Monogenea</taxon>
        <taxon>Polyopisthocotylea</taxon>
        <taxon>Polystomatidea</taxon>
        <taxon>Polystomatidae</taxon>
        <taxon>Protopolystoma</taxon>
    </lineage>
</organism>
<reference evidence="2" key="1">
    <citation type="submission" date="2018-11" db="EMBL/GenBank/DDBJ databases">
        <authorList>
            <consortium name="Pathogen Informatics"/>
        </authorList>
    </citation>
    <scope>NUCLEOTIDE SEQUENCE</scope>
</reference>
<sequence length="167" mass="19673">MVWCYDWLEYLTMHVKRLIMYEIHGLTLKIIFHTLKYGRVVMLFLSLLEASVMAGDKMLVFSQSLYTLDLLERILRRLPLPDSYAEDSRRLTRRSDGQYTPGDYGISDTEEPGKIDFRVESSICKNKMSNSLWNTDDESRQNHLDDIDKKESKLDRKKNENVDQLDV</sequence>
<dbReference type="EMBL" id="CAAALY010028085">
    <property type="protein sequence ID" value="VEL16348.1"/>
    <property type="molecule type" value="Genomic_DNA"/>
</dbReference>
<feature type="region of interest" description="Disordered" evidence="1">
    <location>
        <begin position="130"/>
        <end position="167"/>
    </location>
</feature>
<feature type="compositionally biased region" description="Basic and acidic residues" evidence="1">
    <location>
        <begin position="86"/>
        <end position="96"/>
    </location>
</feature>
<evidence type="ECO:0000313" key="2">
    <source>
        <dbReference type="EMBL" id="VEL16348.1"/>
    </source>
</evidence>
<feature type="region of interest" description="Disordered" evidence="1">
    <location>
        <begin position="86"/>
        <end position="111"/>
    </location>
</feature>
<dbReference type="AlphaFoldDB" id="A0A3S5AH55"/>
<dbReference type="Proteomes" id="UP000784294">
    <property type="component" value="Unassembled WGS sequence"/>
</dbReference>
<comment type="caution">
    <text evidence="2">The sequence shown here is derived from an EMBL/GenBank/DDBJ whole genome shotgun (WGS) entry which is preliminary data.</text>
</comment>
<proteinExistence type="predicted"/>
<evidence type="ECO:0000256" key="1">
    <source>
        <dbReference type="SAM" id="MobiDB-lite"/>
    </source>
</evidence>
<keyword evidence="3" id="KW-1185">Reference proteome</keyword>
<gene>
    <name evidence="2" type="ORF">PXEA_LOCUS9788</name>
</gene>
<feature type="compositionally biased region" description="Basic and acidic residues" evidence="1">
    <location>
        <begin position="137"/>
        <end position="161"/>
    </location>
</feature>
<name>A0A3S5AH55_9PLAT</name>
<accession>A0A3S5AH55</accession>
<evidence type="ECO:0000313" key="3">
    <source>
        <dbReference type="Proteomes" id="UP000784294"/>
    </source>
</evidence>
<protein>
    <submittedName>
        <fullName evidence="2">Uncharacterized protein</fullName>
    </submittedName>
</protein>